<dbReference type="GO" id="GO:0006986">
    <property type="term" value="P:response to unfolded protein"/>
    <property type="evidence" value="ECO:0007669"/>
    <property type="project" value="UniProtKB-KW"/>
</dbReference>
<feature type="region of interest" description="Disordered" evidence="7">
    <location>
        <begin position="378"/>
        <end position="429"/>
    </location>
</feature>
<dbReference type="Proteomes" id="UP001497482">
    <property type="component" value="Chromosome 15"/>
</dbReference>
<dbReference type="InterPro" id="IPR001012">
    <property type="entry name" value="UBX_dom"/>
</dbReference>
<dbReference type="PANTHER" id="PTHR46424">
    <property type="entry name" value="UBX DOMAIN-CONTAINING PROTEIN 4"/>
    <property type="match status" value="1"/>
</dbReference>
<evidence type="ECO:0000259" key="8">
    <source>
        <dbReference type="PROSITE" id="PS50033"/>
    </source>
</evidence>
<sequence length="429" mass="47892">MKWFKGSIPDAILEAKRRGRVFVVLITGDDPQSTELLSTWDEPRVTEAAEGCVAIKLDCKSEACTQFSQIYPVVCVPSSFFIGDSGIPLEVIASSISAEDLEKKIQAVKQMHQEQTAGGAVPQSSVQTLPQTPAAVTPETSAAPSSTETRPRSVQKAPESESKEQERRKSGKELQEIKRKHDDDQTKRLLEERQKEKEEERVARERVRQQIALDRAERAARYAQNVVEETAAKEARIQQQLQQQEEKKEEALRLRSSVSRLQFRLPDGSSISSQFPAQSPLREAQQFVQQEVGRSYGDFSMATMFPRREFTEEDLDRSLKDLELVPSASIVLLPGPSRSSSLASSSSSLWSLLGTLFCPLLTVWRMISSFVFGSSSTEASPSAAPTPAHSQSRDKPKNFKKDGKICRLRTQEDSEDENNTWNGNSTQQL</sequence>
<dbReference type="SUPFAM" id="SSF52833">
    <property type="entry name" value="Thioredoxin-like"/>
    <property type="match status" value="1"/>
</dbReference>
<accession>A0AAV2JUU0</accession>
<feature type="compositionally biased region" description="Basic and acidic residues" evidence="7">
    <location>
        <begin position="158"/>
        <end position="205"/>
    </location>
</feature>
<dbReference type="PROSITE" id="PS50033">
    <property type="entry name" value="UBX"/>
    <property type="match status" value="1"/>
</dbReference>
<feature type="region of interest" description="Disordered" evidence="7">
    <location>
        <begin position="109"/>
        <end position="205"/>
    </location>
</feature>
<evidence type="ECO:0000256" key="7">
    <source>
        <dbReference type="SAM" id="MobiDB-lite"/>
    </source>
</evidence>
<evidence type="ECO:0000256" key="5">
    <source>
        <dbReference type="ARBA" id="ARBA00041575"/>
    </source>
</evidence>
<feature type="compositionally biased region" description="Basic and acidic residues" evidence="7">
    <location>
        <begin position="391"/>
        <end position="412"/>
    </location>
</feature>
<dbReference type="InterPro" id="IPR029071">
    <property type="entry name" value="Ubiquitin-like_domsf"/>
</dbReference>
<evidence type="ECO:0000256" key="6">
    <source>
        <dbReference type="ARBA" id="ARBA00046062"/>
    </source>
</evidence>
<dbReference type="CDD" id="cd16117">
    <property type="entry name" value="UBX_UBXN4"/>
    <property type="match status" value="1"/>
</dbReference>
<dbReference type="Pfam" id="PF00789">
    <property type="entry name" value="UBX"/>
    <property type="match status" value="1"/>
</dbReference>
<organism evidence="9 10">
    <name type="scientific">Knipowitschia caucasica</name>
    <name type="common">Caucasian dwarf goby</name>
    <name type="synonym">Pomatoschistus caucasicus</name>
    <dbReference type="NCBI Taxonomy" id="637954"/>
    <lineage>
        <taxon>Eukaryota</taxon>
        <taxon>Metazoa</taxon>
        <taxon>Chordata</taxon>
        <taxon>Craniata</taxon>
        <taxon>Vertebrata</taxon>
        <taxon>Euteleostomi</taxon>
        <taxon>Actinopterygii</taxon>
        <taxon>Neopterygii</taxon>
        <taxon>Teleostei</taxon>
        <taxon>Neoteleostei</taxon>
        <taxon>Acanthomorphata</taxon>
        <taxon>Gobiaria</taxon>
        <taxon>Gobiiformes</taxon>
        <taxon>Gobioidei</taxon>
        <taxon>Gobiidae</taxon>
        <taxon>Gobiinae</taxon>
        <taxon>Knipowitschia</taxon>
    </lineage>
</organism>
<dbReference type="SUPFAM" id="SSF54236">
    <property type="entry name" value="Ubiquitin-like"/>
    <property type="match status" value="1"/>
</dbReference>
<comment type="subunit">
    <text evidence="3">Directly interacts with VCP. Interacts with UBQLN1. Forms a complex with VCP and UBQLN1.</text>
</comment>
<evidence type="ECO:0000256" key="4">
    <source>
        <dbReference type="ARBA" id="ARBA00040925"/>
    </source>
</evidence>
<dbReference type="Gene3D" id="3.10.20.90">
    <property type="entry name" value="Phosphatidylinositol 3-kinase Catalytic Subunit, Chain A, domain 1"/>
    <property type="match status" value="1"/>
</dbReference>
<reference evidence="9 10" key="1">
    <citation type="submission" date="2024-04" db="EMBL/GenBank/DDBJ databases">
        <authorList>
            <person name="Waldvogel A.-M."/>
            <person name="Schoenle A."/>
        </authorList>
    </citation>
    <scope>NUCLEOTIDE SEQUENCE [LARGE SCALE GENOMIC DNA]</scope>
</reference>
<dbReference type="GO" id="GO:0036503">
    <property type="term" value="P:ERAD pathway"/>
    <property type="evidence" value="ECO:0007669"/>
    <property type="project" value="TreeGrafter"/>
</dbReference>
<dbReference type="PANTHER" id="PTHR46424:SF1">
    <property type="entry name" value="UBX DOMAIN-CONTAINING PROTEIN 4"/>
    <property type="match status" value="1"/>
</dbReference>
<dbReference type="SMART" id="SM00166">
    <property type="entry name" value="UBX"/>
    <property type="match status" value="1"/>
</dbReference>
<evidence type="ECO:0000256" key="2">
    <source>
        <dbReference type="ARBA" id="ARBA00023230"/>
    </source>
</evidence>
<feature type="compositionally biased region" description="Low complexity" evidence="7">
    <location>
        <begin position="378"/>
        <end position="390"/>
    </location>
</feature>
<keyword evidence="10" id="KW-1185">Reference proteome</keyword>
<evidence type="ECO:0000313" key="9">
    <source>
        <dbReference type="EMBL" id="CAL1581339.1"/>
    </source>
</evidence>
<dbReference type="GO" id="GO:0005789">
    <property type="term" value="C:endoplasmic reticulum membrane"/>
    <property type="evidence" value="ECO:0007669"/>
    <property type="project" value="UniProtKB-SubCell"/>
</dbReference>
<comment type="function">
    <text evidence="6">Involved in endoplasmic reticulum-associated protein degradation (ERAD). Acts as a platform to recruit both UBQLN1 and VCP to the ER during ERAD.</text>
</comment>
<keyword evidence="2" id="KW-0834">Unfolded protein response</keyword>
<gene>
    <name evidence="9" type="ORF">KC01_LOCUS12102</name>
</gene>
<feature type="compositionally biased region" description="Polar residues" evidence="7">
    <location>
        <begin position="122"/>
        <end position="131"/>
    </location>
</feature>
<proteinExistence type="predicted"/>
<dbReference type="Pfam" id="PF23187">
    <property type="entry name" value="UBX7_N"/>
    <property type="match status" value="1"/>
</dbReference>
<feature type="compositionally biased region" description="Polar residues" evidence="7">
    <location>
        <begin position="419"/>
        <end position="429"/>
    </location>
</feature>
<evidence type="ECO:0000256" key="1">
    <source>
        <dbReference type="ARBA" id="ARBA00004406"/>
    </source>
</evidence>
<protein>
    <recommendedName>
        <fullName evidence="4">UBX domain-containing protein 4</fullName>
    </recommendedName>
    <alternativeName>
        <fullName evidence="5">UBX domain-containing protein 2</fullName>
    </alternativeName>
</protein>
<dbReference type="InterPro" id="IPR036249">
    <property type="entry name" value="Thioredoxin-like_sf"/>
</dbReference>
<feature type="domain" description="UBX" evidence="8">
    <location>
        <begin position="254"/>
        <end position="332"/>
    </location>
</feature>
<evidence type="ECO:0000256" key="3">
    <source>
        <dbReference type="ARBA" id="ARBA00038812"/>
    </source>
</evidence>
<name>A0AAV2JUU0_KNICA</name>
<evidence type="ECO:0000313" key="10">
    <source>
        <dbReference type="Proteomes" id="UP001497482"/>
    </source>
</evidence>
<comment type="subcellular location">
    <subcellularLocation>
        <location evidence="1">Endoplasmic reticulum membrane</location>
        <topology evidence="1">Peripheral membrane protein</topology>
    </subcellularLocation>
</comment>
<dbReference type="EMBL" id="OZ035837">
    <property type="protein sequence ID" value="CAL1581339.1"/>
    <property type="molecule type" value="Genomic_DNA"/>
</dbReference>
<dbReference type="AlphaFoldDB" id="A0AAV2JUU0"/>
<feature type="compositionally biased region" description="Polar residues" evidence="7">
    <location>
        <begin position="138"/>
        <end position="148"/>
    </location>
</feature>